<evidence type="ECO:0000313" key="4">
    <source>
        <dbReference type="Proteomes" id="UP000823405"/>
    </source>
</evidence>
<dbReference type="InterPro" id="IPR021109">
    <property type="entry name" value="Peptidase_aspartic_dom_sf"/>
</dbReference>
<reference evidence="3" key="1">
    <citation type="journal article" date="2020" name="Fungal Divers.">
        <title>Resolving the Mortierellaceae phylogeny through synthesis of multi-gene phylogenetics and phylogenomics.</title>
        <authorList>
            <person name="Vandepol N."/>
            <person name="Liber J."/>
            <person name="Desiro A."/>
            <person name="Na H."/>
            <person name="Kennedy M."/>
            <person name="Barry K."/>
            <person name="Grigoriev I.V."/>
            <person name="Miller A.N."/>
            <person name="O'Donnell K."/>
            <person name="Stajich J.E."/>
            <person name="Bonito G."/>
        </authorList>
    </citation>
    <scope>NUCLEOTIDE SEQUENCE</scope>
    <source>
        <strain evidence="3">NVP60</strain>
    </source>
</reference>
<evidence type="ECO:0000256" key="1">
    <source>
        <dbReference type="SAM" id="MobiDB-lite"/>
    </source>
</evidence>
<dbReference type="EMBL" id="JAAAIN010004400">
    <property type="protein sequence ID" value="KAG0281440.1"/>
    <property type="molecule type" value="Genomic_DNA"/>
</dbReference>
<sequence>DKIPRNKRTIDRVDSRIGTGTGISVPNVIFDTSTNIIMVPPRVAQRTHQLIHNHFFGWYSVYSYISGLYTVSCDLGLIDLWFDLGPPVATPTPTPSPTPETVVNNNNNNPLDKSTSTPDQEASSPSSFTKGNITTTGEWTSTNKFRIRGQDLVRERVPVVGGLLNICFSGIQASKNDEDDWVFGNIWFMNNYMTLDHRRRRVGVAPAVQS</sequence>
<feature type="non-terminal residue" evidence="3">
    <location>
        <position position="1"/>
    </location>
</feature>
<dbReference type="Proteomes" id="UP000823405">
    <property type="component" value="Unassembled WGS sequence"/>
</dbReference>
<proteinExistence type="predicted"/>
<evidence type="ECO:0000259" key="2">
    <source>
        <dbReference type="PROSITE" id="PS51767"/>
    </source>
</evidence>
<dbReference type="SUPFAM" id="SSF50630">
    <property type="entry name" value="Acid proteases"/>
    <property type="match status" value="1"/>
</dbReference>
<dbReference type="AlphaFoldDB" id="A0A9P6QL79"/>
<feature type="compositionally biased region" description="Low complexity" evidence="1">
    <location>
        <begin position="99"/>
        <end position="110"/>
    </location>
</feature>
<feature type="region of interest" description="Disordered" evidence="1">
    <location>
        <begin position="91"/>
        <end position="135"/>
    </location>
</feature>
<gene>
    <name evidence="3" type="ORF">BGZ97_009269</name>
</gene>
<dbReference type="OrthoDB" id="2747330at2759"/>
<evidence type="ECO:0000313" key="3">
    <source>
        <dbReference type="EMBL" id="KAG0281440.1"/>
    </source>
</evidence>
<keyword evidence="4" id="KW-1185">Reference proteome</keyword>
<dbReference type="Gene3D" id="2.40.70.10">
    <property type="entry name" value="Acid Proteases"/>
    <property type="match status" value="1"/>
</dbReference>
<name>A0A9P6QL79_9FUNG</name>
<feature type="domain" description="Peptidase A1" evidence="2">
    <location>
        <begin position="1"/>
        <end position="205"/>
    </location>
</feature>
<accession>A0A9P6QL79</accession>
<dbReference type="PROSITE" id="PS51767">
    <property type="entry name" value="PEPTIDASE_A1"/>
    <property type="match status" value="1"/>
</dbReference>
<comment type="caution">
    <text evidence="3">The sequence shown here is derived from an EMBL/GenBank/DDBJ whole genome shotgun (WGS) entry which is preliminary data.</text>
</comment>
<protein>
    <recommendedName>
        <fullName evidence="2">Peptidase A1 domain-containing protein</fullName>
    </recommendedName>
</protein>
<feature type="compositionally biased region" description="Polar residues" evidence="1">
    <location>
        <begin position="111"/>
        <end position="135"/>
    </location>
</feature>
<organism evidence="3 4">
    <name type="scientific">Linnemannia gamsii</name>
    <dbReference type="NCBI Taxonomy" id="64522"/>
    <lineage>
        <taxon>Eukaryota</taxon>
        <taxon>Fungi</taxon>
        <taxon>Fungi incertae sedis</taxon>
        <taxon>Mucoromycota</taxon>
        <taxon>Mortierellomycotina</taxon>
        <taxon>Mortierellomycetes</taxon>
        <taxon>Mortierellales</taxon>
        <taxon>Mortierellaceae</taxon>
        <taxon>Linnemannia</taxon>
    </lineage>
</organism>
<dbReference type="InterPro" id="IPR033121">
    <property type="entry name" value="PEPTIDASE_A1"/>
</dbReference>